<dbReference type="PANTHER" id="PTHR35526:SF3">
    <property type="entry name" value="ANTI-SIGMA-F FACTOR RSBW"/>
    <property type="match status" value="1"/>
</dbReference>
<dbReference type="CDD" id="cd16936">
    <property type="entry name" value="HATPase_RsbW-like"/>
    <property type="match status" value="1"/>
</dbReference>
<dbReference type="KEGG" id="nmes:H9L09_07105"/>
<dbReference type="Pfam" id="PF13581">
    <property type="entry name" value="HATPase_c_2"/>
    <property type="match status" value="1"/>
</dbReference>
<keyword evidence="3" id="KW-0067">ATP-binding</keyword>
<keyword evidence="1" id="KW-0808">Transferase</keyword>
<gene>
    <name evidence="3" type="ORF">H9L09_07105</name>
</gene>
<dbReference type="AlphaFoldDB" id="A0A7G9REV7"/>
<dbReference type="Gene3D" id="3.30.565.10">
    <property type="entry name" value="Histidine kinase-like ATPase, C-terminal domain"/>
    <property type="match status" value="1"/>
</dbReference>
<dbReference type="PANTHER" id="PTHR35526">
    <property type="entry name" value="ANTI-SIGMA-F FACTOR RSBW-RELATED"/>
    <property type="match status" value="1"/>
</dbReference>
<dbReference type="InterPro" id="IPR050267">
    <property type="entry name" value="Anti-sigma-factor_SerPK"/>
</dbReference>
<reference evidence="3 4" key="1">
    <citation type="submission" date="2020-08" db="EMBL/GenBank/DDBJ databases">
        <title>Genome sequence of Nocardioides mesophilus KACC 16243T.</title>
        <authorList>
            <person name="Hyun D.-W."/>
            <person name="Bae J.-W."/>
        </authorList>
    </citation>
    <scope>NUCLEOTIDE SEQUENCE [LARGE SCALE GENOMIC DNA]</scope>
    <source>
        <strain evidence="3 4">KACC 16243</strain>
    </source>
</reference>
<evidence type="ECO:0000259" key="2">
    <source>
        <dbReference type="Pfam" id="PF13581"/>
    </source>
</evidence>
<name>A0A7G9REV7_9ACTN</name>
<sequence>MTRRLQLDPEPQSVRRARRWVVETFEDLGRPDLVDSAELGVSELVTNAILHAAPPITVRVRGSAQHPRVEVHDASTRPPEVSLDLDDDDALLSAVGRGLGLVALYSATWGADLSGDGKVVWFEPTDGPEPGAAPQGDVFDLDRVVAARLAEQSRLDPSTRVRVRLLGMPARRFADFRVWYSEIRRELRILAVNHPGEYPLAEEVSQLTLQVEAERAQTTGIGRLDSAIVEGEELVDLEYLVPPTAPDTMRRSDELMDRIDEFTREQGLLTLPATEEIVRLRRWYLGEFVRQATGAEPLPWPEASAGPGAR</sequence>
<dbReference type="GO" id="GO:0005524">
    <property type="term" value="F:ATP binding"/>
    <property type="evidence" value="ECO:0007669"/>
    <property type="project" value="UniProtKB-KW"/>
</dbReference>
<dbReference type="RefSeq" id="WP_187579972.1">
    <property type="nucleotide sequence ID" value="NZ_CP060713.1"/>
</dbReference>
<dbReference type="SUPFAM" id="SSF55874">
    <property type="entry name" value="ATPase domain of HSP90 chaperone/DNA topoisomerase II/histidine kinase"/>
    <property type="match status" value="1"/>
</dbReference>
<accession>A0A7G9REV7</accession>
<dbReference type="InterPro" id="IPR003594">
    <property type="entry name" value="HATPase_dom"/>
</dbReference>
<evidence type="ECO:0000313" key="3">
    <source>
        <dbReference type="EMBL" id="QNN54132.1"/>
    </source>
</evidence>
<dbReference type="GO" id="GO:0004674">
    <property type="term" value="F:protein serine/threonine kinase activity"/>
    <property type="evidence" value="ECO:0007669"/>
    <property type="project" value="UniProtKB-KW"/>
</dbReference>
<organism evidence="3 4">
    <name type="scientific">Nocardioides mesophilus</name>
    <dbReference type="NCBI Taxonomy" id="433659"/>
    <lineage>
        <taxon>Bacteria</taxon>
        <taxon>Bacillati</taxon>
        <taxon>Actinomycetota</taxon>
        <taxon>Actinomycetes</taxon>
        <taxon>Propionibacteriales</taxon>
        <taxon>Nocardioidaceae</taxon>
        <taxon>Nocardioides</taxon>
    </lineage>
</organism>
<dbReference type="EMBL" id="CP060713">
    <property type="protein sequence ID" value="QNN54132.1"/>
    <property type="molecule type" value="Genomic_DNA"/>
</dbReference>
<feature type="domain" description="Histidine kinase/HSP90-like ATPase" evidence="2">
    <location>
        <begin position="9"/>
        <end position="122"/>
    </location>
</feature>
<proteinExistence type="predicted"/>
<evidence type="ECO:0000313" key="4">
    <source>
        <dbReference type="Proteomes" id="UP000515947"/>
    </source>
</evidence>
<dbReference type="Proteomes" id="UP000515947">
    <property type="component" value="Chromosome"/>
</dbReference>
<keyword evidence="4" id="KW-1185">Reference proteome</keyword>
<keyword evidence="1" id="KW-0723">Serine/threonine-protein kinase</keyword>
<keyword evidence="1" id="KW-0418">Kinase</keyword>
<evidence type="ECO:0000256" key="1">
    <source>
        <dbReference type="ARBA" id="ARBA00022527"/>
    </source>
</evidence>
<dbReference type="InterPro" id="IPR036890">
    <property type="entry name" value="HATPase_C_sf"/>
</dbReference>
<protein>
    <submittedName>
        <fullName evidence="3">ATP-binding protein</fullName>
    </submittedName>
</protein>
<keyword evidence="3" id="KW-0547">Nucleotide-binding</keyword>